<protein>
    <recommendedName>
        <fullName evidence="4">RCC1-like domain-containing protein</fullName>
    </recommendedName>
</protein>
<dbReference type="Pfam" id="PF25390">
    <property type="entry name" value="WD40_RLD"/>
    <property type="match status" value="1"/>
</dbReference>
<feature type="domain" description="RCC1-like" evidence="4">
    <location>
        <begin position="228"/>
        <end position="470"/>
    </location>
</feature>
<dbReference type="Proteomes" id="UP000838748">
    <property type="component" value="Unassembled WGS sequence"/>
</dbReference>
<dbReference type="PANTHER" id="PTHR45982">
    <property type="entry name" value="REGULATOR OF CHROMOSOME CONDENSATION"/>
    <property type="match status" value="1"/>
</dbReference>
<gene>
    <name evidence="5" type="ORF">VMF7928_01362</name>
</gene>
<dbReference type="InterPro" id="IPR051553">
    <property type="entry name" value="Ran_GTPase-activating"/>
</dbReference>
<dbReference type="InterPro" id="IPR000408">
    <property type="entry name" value="Reg_chr_condens"/>
</dbReference>
<name>A0ABM9A208_9VIBR</name>
<dbReference type="SUPFAM" id="SSF51110">
    <property type="entry name" value="alpha-D-mannose-specific plant lectins"/>
    <property type="match status" value="1"/>
</dbReference>
<evidence type="ECO:0000313" key="6">
    <source>
        <dbReference type="Proteomes" id="UP000838748"/>
    </source>
</evidence>
<feature type="chain" id="PRO_5045826786" description="RCC1-like domain-containing protein" evidence="3">
    <location>
        <begin position="25"/>
        <end position="474"/>
    </location>
</feature>
<comment type="caution">
    <text evidence="5">The sequence shown here is derived from an EMBL/GenBank/DDBJ whole genome shotgun (WGS) entry which is preliminary data.</text>
</comment>
<dbReference type="Gene3D" id="2.130.10.30">
    <property type="entry name" value="Regulator of chromosome condensation 1/beta-lactamase-inhibitor protein II"/>
    <property type="match status" value="3"/>
</dbReference>
<evidence type="ECO:0000256" key="2">
    <source>
        <dbReference type="ARBA" id="ARBA00022737"/>
    </source>
</evidence>
<evidence type="ECO:0000256" key="3">
    <source>
        <dbReference type="SAM" id="SignalP"/>
    </source>
</evidence>
<dbReference type="SUPFAM" id="SSF50985">
    <property type="entry name" value="RCC1/BLIP-II"/>
    <property type="match status" value="1"/>
</dbReference>
<dbReference type="InterPro" id="IPR009091">
    <property type="entry name" value="RCC1/BLIP-II"/>
</dbReference>
<evidence type="ECO:0000313" key="5">
    <source>
        <dbReference type="EMBL" id="CAH0537809.1"/>
    </source>
</evidence>
<keyword evidence="3" id="KW-0732">Signal</keyword>
<accession>A0ABM9A208</accession>
<keyword evidence="2" id="KW-0677">Repeat</keyword>
<evidence type="ECO:0000256" key="1">
    <source>
        <dbReference type="ARBA" id="ARBA00022658"/>
    </source>
</evidence>
<reference evidence="5" key="1">
    <citation type="submission" date="2021-11" db="EMBL/GenBank/DDBJ databases">
        <authorList>
            <person name="Rodrigo-Torres L."/>
            <person name="Arahal R. D."/>
            <person name="Lucena T."/>
        </authorList>
    </citation>
    <scope>NUCLEOTIDE SEQUENCE</scope>
    <source>
        <strain evidence="5">CECT 7928</strain>
    </source>
</reference>
<dbReference type="PRINTS" id="PR00633">
    <property type="entry name" value="RCCNDNSATION"/>
</dbReference>
<feature type="signal peptide" evidence="3">
    <location>
        <begin position="1"/>
        <end position="24"/>
    </location>
</feature>
<dbReference type="PROSITE" id="PS50012">
    <property type="entry name" value="RCC1_3"/>
    <property type="match status" value="5"/>
</dbReference>
<dbReference type="Gene3D" id="2.90.10.10">
    <property type="entry name" value="Bulb-type lectin domain"/>
    <property type="match status" value="1"/>
</dbReference>
<proteinExistence type="predicted"/>
<keyword evidence="6" id="KW-1185">Reference proteome</keyword>
<sequence length="474" mass="51240">MRIFKLEFALLLAAFIFIPSQTYAASKCYDAPFTLENGQSITTDDGSTRLVAQADGVVVLYDKTAEAGSNVLWRMTGTELVLSDGGNVSVLRSNGKTKWSSETASPYPTEFCVETGNISVYDKMTKNPLWQAYPVTHREAFETKLSTGDGSTCYVDDAGKAYCWGKRFQSTLESSTQSKITPTEIPELFNSYEASTGFRNLCDVDSSGRVACWSNKVKETKLFNARFLSNSTYHTCAITESYHVACWGDNTWGELGNGTTIDQTSPVLVESLSNVASVSTGTGGTCAVTFDGDIYCWGNNYFGQLGNLDSDISTTPVALRTSGDVSKVSVGEGHTCFLKKDGHVMCLGLNDKQELGNGNSTNSVVPVEVSNLSDVATISAGNFHTCALKNDGTVWCWGFNYRGQLGMGSIETTYVPVMVKDLNNVVAINASGANHTCAKIEDGSIYCWGDNYYGQLGDGSLVDSYVPKKVIFPN</sequence>
<evidence type="ECO:0000259" key="4">
    <source>
        <dbReference type="Pfam" id="PF25390"/>
    </source>
</evidence>
<dbReference type="EMBL" id="CAKLDM010000001">
    <property type="protein sequence ID" value="CAH0537809.1"/>
    <property type="molecule type" value="Genomic_DNA"/>
</dbReference>
<dbReference type="RefSeq" id="WP_237360696.1">
    <property type="nucleotide sequence ID" value="NZ_CAKLDM010000001.1"/>
</dbReference>
<organism evidence="5 6">
    <name type="scientific">Vibrio marisflavi CECT 7928</name>
    <dbReference type="NCBI Taxonomy" id="634439"/>
    <lineage>
        <taxon>Bacteria</taxon>
        <taxon>Pseudomonadati</taxon>
        <taxon>Pseudomonadota</taxon>
        <taxon>Gammaproteobacteria</taxon>
        <taxon>Vibrionales</taxon>
        <taxon>Vibrionaceae</taxon>
        <taxon>Vibrio</taxon>
    </lineage>
</organism>
<dbReference type="PANTHER" id="PTHR45982:SF1">
    <property type="entry name" value="REGULATOR OF CHROMOSOME CONDENSATION"/>
    <property type="match status" value="1"/>
</dbReference>
<keyword evidence="1" id="KW-0344">Guanine-nucleotide releasing factor</keyword>
<dbReference type="InterPro" id="IPR036426">
    <property type="entry name" value="Bulb-type_lectin_dom_sf"/>
</dbReference>
<dbReference type="InterPro" id="IPR058923">
    <property type="entry name" value="RCC1-like_dom"/>
</dbReference>